<dbReference type="EMBL" id="OCMY01000002">
    <property type="protein sequence ID" value="SOD60218.1"/>
    <property type="molecule type" value="Genomic_DNA"/>
</dbReference>
<evidence type="ECO:0000256" key="1">
    <source>
        <dbReference type="ARBA" id="ARBA00004651"/>
    </source>
</evidence>
<evidence type="ECO:0000256" key="5">
    <source>
        <dbReference type="ARBA" id="ARBA00022679"/>
    </source>
</evidence>
<name>A0A286DNE3_9GAMM</name>
<sequence length="541" mass="59012">MVALIMRYIDNFLSYGATIVVPILILFVALFFRVKLLDAIKSAIAISVGFIGINLMIGFMVTNLGAATKLMTERFDIHLTVLDTGWSVGAAISYATPLVLWVFVLHFLINGIMLWRNWTNVLNVDLWNYWHFIFTGALVYYSTGSIFLSILAIAISIIVVLKLADWGAPIVEKYFQMPGVTFAHLETINWLPVGYGLNKLWSIIPGINKIGERSSDSADVALHQTTAKCLVCCPSGVATSSMIIKKVQKHFDDLNIQLEISQCKLAEVEQYAQSVKPDFVIHSAALPPGTHLDCPSFLGVKILAGAAGNEIYDQIMETVFHAHQPDDTSQSTNDNRIGVLYKIIGDPGILGLLIGLGIGLLAGYDIKGTLILMTQLAAVMILLPMMTRKLMEGLSAISIGAQSYMSKKFPGRKVYIGLDGAIALGHPKILSVGILMVPLTLFIAAILPGNKILPFADLPVIPIFLTWVIIPCAGNLFRSLLSSIVVVCCILWIGTAMAPLITQVAHNIGFNIPPGASEISSLDQGSHVLSFLLWKFFSLFH</sequence>
<dbReference type="GO" id="GO:0008982">
    <property type="term" value="F:protein-N(PI)-phosphohistidine-sugar phosphotransferase activity"/>
    <property type="evidence" value="ECO:0007669"/>
    <property type="project" value="InterPro"/>
</dbReference>
<dbReference type="GO" id="GO:0009401">
    <property type="term" value="P:phosphoenolpyruvate-dependent sugar phosphotransferase system"/>
    <property type="evidence" value="ECO:0007669"/>
    <property type="project" value="UniProtKB-KW"/>
</dbReference>
<dbReference type="Gene3D" id="3.40.50.2300">
    <property type="match status" value="1"/>
</dbReference>
<feature type="domain" description="Phosphotransferase system EIIB component type 2/3" evidence="11">
    <location>
        <begin position="228"/>
        <end position="287"/>
    </location>
</feature>
<keyword evidence="7 10" id="KW-0812">Transmembrane</keyword>
<dbReference type="InterPro" id="IPR036095">
    <property type="entry name" value="PTS_EIIB-like_sf"/>
</dbReference>
<keyword evidence="5" id="KW-0808">Transferase</keyword>
<feature type="transmembrane region" description="Helical" evidence="10">
    <location>
        <begin position="146"/>
        <end position="164"/>
    </location>
</feature>
<feature type="transmembrane region" description="Helical" evidence="10">
    <location>
        <begin position="480"/>
        <end position="501"/>
    </location>
</feature>
<evidence type="ECO:0000259" key="11">
    <source>
        <dbReference type="Pfam" id="PF02302"/>
    </source>
</evidence>
<dbReference type="GO" id="GO:0015577">
    <property type="term" value="F:galactitol transmembrane transporter activity"/>
    <property type="evidence" value="ECO:0007669"/>
    <property type="project" value="InterPro"/>
</dbReference>
<gene>
    <name evidence="12" type="ORF">SAMN06273570_4624</name>
</gene>
<accession>A0A286DNE3</accession>
<dbReference type="AlphaFoldDB" id="A0A286DNE3"/>
<dbReference type="GO" id="GO:0005886">
    <property type="term" value="C:plasma membrane"/>
    <property type="evidence" value="ECO:0007669"/>
    <property type="project" value="UniProtKB-SubCell"/>
</dbReference>
<dbReference type="Pfam" id="PF03611">
    <property type="entry name" value="EIIC-GAT"/>
    <property type="match status" value="2"/>
</dbReference>
<evidence type="ECO:0000313" key="13">
    <source>
        <dbReference type="Proteomes" id="UP000219271"/>
    </source>
</evidence>
<keyword evidence="6" id="KW-0598">Phosphotransferase system</keyword>
<feature type="transmembrane region" description="Helical" evidence="10">
    <location>
        <begin position="339"/>
        <end position="362"/>
    </location>
</feature>
<keyword evidence="8 10" id="KW-1133">Transmembrane helix</keyword>
<dbReference type="InterPro" id="IPR013853">
    <property type="entry name" value="EIIC-GAT"/>
</dbReference>
<evidence type="ECO:0000256" key="4">
    <source>
        <dbReference type="ARBA" id="ARBA00022597"/>
    </source>
</evidence>
<feature type="transmembrane region" description="Helical" evidence="10">
    <location>
        <begin position="453"/>
        <end position="473"/>
    </location>
</feature>
<evidence type="ECO:0000256" key="3">
    <source>
        <dbReference type="ARBA" id="ARBA00022475"/>
    </source>
</evidence>
<feature type="transmembrane region" description="Helical" evidence="10">
    <location>
        <begin position="12"/>
        <end position="32"/>
    </location>
</feature>
<dbReference type="InterPro" id="IPR004703">
    <property type="entry name" value="PTS_sugar-sp_permease"/>
</dbReference>
<dbReference type="PANTHER" id="PTHR37324">
    <property type="entry name" value="PTS SYSTEM GALACTITOL-SPECIFIC EIIC COMPONENT"/>
    <property type="match status" value="1"/>
</dbReference>
<evidence type="ECO:0000256" key="6">
    <source>
        <dbReference type="ARBA" id="ARBA00022683"/>
    </source>
</evidence>
<keyword evidence="9 10" id="KW-0472">Membrane</keyword>
<dbReference type="InterPro" id="IPR003501">
    <property type="entry name" value="PTS_EIIB_2/3"/>
</dbReference>
<dbReference type="Pfam" id="PF02302">
    <property type="entry name" value="PTS_IIB"/>
    <property type="match status" value="1"/>
</dbReference>
<comment type="subcellular location">
    <subcellularLocation>
        <location evidence="1">Cell membrane</location>
        <topology evidence="1">Multi-pass membrane protein</topology>
    </subcellularLocation>
</comment>
<dbReference type="PANTHER" id="PTHR37324:SF2">
    <property type="entry name" value="PTS SYSTEM GALACTITOL-SPECIFIC EIIC COMPONENT"/>
    <property type="match status" value="1"/>
</dbReference>
<evidence type="ECO:0000313" key="12">
    <source>
        <dbReference type="EMBL" id="SOD60218.1"/>
    </source>
</evidence>
<evidence type="ECO:0000256" key="8">
    <source>
        <dbReference type="ARBA" id="ARBA00022989"/>
    </source>
</evidence>
<protein>
    <submittedName>
        <fullName evidence="12">PTS system, Lactose/Cellobiose specific IIB subunit</fullName>
    </submittedName>
</protein>
<dbReference type="Proteomes" id="UP000219271">
    <property type="component" value="Unassembled WGS sequence"/>
</dbReference>
<evidence type="ECO:0000256" key="2">
    <source>
        <dbReference type="ARBA" id="ARBA00022448"/>
    </source>
</evidence>
<organism evidence="12 13">
    <name type="scientific">Candidatus Pantoea floridensis</name>
    <dbReference type="NCBI Taxonomy" id="1938870"/>
    <lineage>
        <taxon>Bacteria</taxon>
        <taxon>Pseudomonadati</taxon>
        <taxon>Pseudomonadota</taxon>
        <taxon>Gammaproteobacteria</taxon>
        <taxon>Enterobacterales</taxon>
        <taxon>Erwiniaceae</taxon>
        <taxon>Pantoea</taxon>
    </lineage>
</organism>
<keyword evidence="2" id="KW-0813">Transport</keyword>
<keyword evidence="3" id="KW-1003">Cell membrane</keyword>
<reference evidence="13" key="1">
    <citation type="submission" date="2017-09" db="EMBL/GenBank/DDBJ databases">
        <authorList>
            <person name="Varghese N."/>
            <person name="Submissions S."/>
        </authorList>
    </citation>
    <scope>NUCLEOTIDE SEQUENCE [LARGE SCALE GENOMIC DNA]</scope>
    <source>
        <strain evidence="13">JKS000234</strain>
    </source>
</reference>
<dbReference type="SUPFAM" id="SSF52794">
    <property type="entry name" value="PTS system IIB component-like"/>
    <property type="match status" value="1"/>
</dbReference>
<keyword evidence="4" id="KW-0762">Sugar transport</keyword>
<keyword evidence="13" id="KW-1185">Reference proteome</keyword>
<evidence type="ECO:0000256" key="7">
    <source>
        <dbReference type="ARBA" id="ARBA00022692"/>
    </source>
</evidence>
<feature type="transmembrane region" description="Helical" evidence="10">
    <location>
        <begin position="86"/>
        <end position="109"/>
    </location>
</feature>
<evidence type="ECO:0000256" key="10">
    <source>
        <dbReference type="SAM" id="Phobius"/>
    </source>
</evidence>
<feature type="transmembrane region" description="Helical" evidence="10">
    <location>
        <begin position="368"/>
        <end position="386"/>
    </location>
</feature>
<evidence type="ECO:0000256" key="9">
    <source>
        <dbReference type="ARBA" id="ARBA00023136"/>
    </source>
</evidence>
<feature type="transmembrane region" description="Helical" evidence="10">
    <location>
        <begin position="429"/>
        <end position="447"/>
    </location>
</feature>
<feature type="transmembrane region" description="Helical" evidence="10">
    <location>
        <begin position="44"/>
        <end position="66"/>
    </location>
</feature>
<proteinExistence type="predicted"/>